<feature type="domain" description="ABC transmembrane type-1" evidence="10">
    <location>
        <begin position="123"/>
        <end position="377"/>
    </location>
</feature>
<evidence type="ECO:0000313" key="12">
    <source>
        <dbReference type="Proteomes" id="UP001431209"/>
    </source>
</evidence>
<dbReference type="GO" id="GO:0005324">
    <property type="term" value="F:long-chain fatty acid transmembrane transporter activity"/>
    <property type="evidence" value="ECO:0007669"/>
    <property type="project" value="TreeGrafter"/>
</dbReference>
<evidence type="ECO:0000256" key="8">
    <source>
        <dbReference type="SAM" id="Phobius"/>
    </source>
</evidence>
<dbReference type="GO" id="GO:0042760">
    <property type="term" value="P:very long-chain fatty acid catabolic process"/>
    <property type="evidence" value="ECO:0007669"/>
    <property type="project" value="TreeGrafter"/>
</dbReference>
<keyword evidence="2" id="KW-0813">Transport</keyword>
<dbReference type="Pfam" id="PF00005">
    <property type="entry name" value="ABC_tran"/>
    <property type="match status" value="1"/>
</dbReference>
<evidence type="ECO:0000256" key="4">
    <source>
        <dbReference type="ARBA" id="ARBA00022741"/>
    </source>
</evidence>
<gene>
    <name evidence="11" type="ORF">AKO1_009214</name>
</gene>
<feature type="transmembrane region" description="Helical" evidence="8">
    <location>
        <begin position="247"/>
        <end position="270"/>
    </location>
</feature>
<dbReference type="GO" id="GO:0015910">
    <property type="term" value="P:long-chain fatty acid import into peroxisome"/>
    <property type="evidence" value="ECO:0007669"/>
    <property type="project" value="TreeGrafter"/>
</dbReference>
<evidence type="ECO:0000256" key="2">
    <source>
        <dbReference type="ARBA" id="ARBA00022448"/>
    </source>
</evidence>
<feature type="transmembrane region" description="Helical" evidence="8">
    <location>
        <begin position="37"/>
        <end position="54"/>
    </location>
</feature>
<keyword evidence="5" id="KW-0067">ATP-binding</keyword>
<comment type="caution">
    <text evidence="11">The sequence shown here is derived from an EMBL/GenBank/DDBJ whole genome shotgun (WGS) entry which is preliminary data.</text>
</comment>
<keyword evidence="4" id="KW-0547">Nucleotide-binding</keyword>
<keyword evidence="7 8" id="KW-0472">Membrane</keyword>
<keyword evidence="12" id="KW-1185">Reference proteome</keyword>
<dbReference type="InterPro" id="IPR003439">
    <property type="entry name" value="ABC_transporter-like_ATP-bd"/>
</dbReference>
<comment type="similarity">
    <text evidence="1">Belongs to the ABC transporter superfamily. ABCD family. Peroxisomal fatty acyl CoA transporter (TC 3.A.1.203) subfamily.</text>
</comment>
<dbReference type="SUPFAM" id="SSF52540">
    <property type="entry name" value="P-loop containing nucleoside triphosphate hydrolases"/>
    <property type="match status" value="1"/>
</dbReference>
<dbReference type="GO" id="GO:0007031">
    <property type="term" value="P:peroxisome organization"/>
    <property type="evidence" value="ECO:0007669"/>
    <property type="project" value="TreeGrafter"/>
</dbReference>
<dbReference type="GO" id="GO:0005778">
    <property type="term" value="C:peroxisomal membrane"/>
    <property type="evidence" value="ECO:0007669"/>
    <property type="project" value="TreeGrafter"/>
</dbReference>
<dbReference type="AlphaFoldDB" id="A0AAW2ZIZ0"/>
<dbReference type="GO" id="GO:0005524">
    <property type="term" value="F:ATP binding"/>
    <property type="evidence" value="ECO:0007669"/>
    <property type="project" value="UniProtKB-KW"/>
</dbReference>
<dbReference type="SMART" id="SM00382">
    <property type="entry name" value="AAA"/>
    <property type="match status" value="1"/>
</dbReference>
<evidence type="ECO:0000259" key="9">
    <source>
        <dbReference type="PROSITE" id="PS50893"/>
    </source>
</evidence>
<reference evidence="11 12" key="1">
    <citation type="submission" date="2024-03" db="EMBL/GenBank/DDBJ databases">
        <title>The Acrasis kona genome and developmental transcriptomes reveal deep origins of eukaryotic multicellular pathways.</title>
        <authorList>
            <person name="Sheikh S."/>
            <person name="Fu C.-J."/>
            <person name="Brown M.W."/>
            <person name="Baldauf S.L."/>
        </authorList>
    </citation>
    <scope>NUCLEOTIDE SEQUENCE [LARGE SCALE GENOMIC DNA]</scope>
    <source>
        <strain evidence="11 12">ATCC MYA-3509</strain>
    </source>
</reference>
<feature type="transmembrane region" description="Helical" evidence="8">
    <location>
        <begin position="152"/>
        <end position="173"/>
    </location>
</feature>
<dbReference type="GO" id="GO:0016887">
    <property type="term" value="F:ATP hydrolysis activity"/>
    <property type="evidence" value="ECO:0007669"/>
    <property type="project" value="InterPro"/>
</dbReference>
<evidence type="ECO:0000256" key="6">
    <source>
        <dbReference type="ARBA" id="ARBA00022989"/>
    </source>
</evidence>
<dbReference type="PROSITE" id="PS50929">
    <property type="entry name" value="ABC_TM1F"/>
    <property type="match status" value="1"/>
</dbReference>
<dbReference type="GO" id="GO:0006635">
    <property type="term" value="P:fatty acid beta-oxidation"/>
    <property type="evidence" value="ECO:0007669"/>
    <property type="project" value="TreeGrafter"/>
</dbReference>
<proteinExistence type="inferred from homology"/>
<evidence type="ECO:0000256" key="3">
    <source>
        <dbReference type="ARBA" id="ARBA00022692"/>
    </source>
</evidence>
<dbReference type="PANTHER" id="PTHR11384:SF59">
    <property type="entry name" value="LYSOSOMAL COBALAMIN TRANSPORTER ABCD4"/>
    <property type="match status" value="1"/>
</dbReference>
<dbReference type="PROSITE" id="PS50893">
    <property type="entry name" value="ABC_TRANSPORTER_2"/>
    <property type="match status" value="1"/>
</dbReference>
<evidence type="ECO:0000313" key="11">
    <source>
        <dbReference type="EMBL" id="KAL0489343.1"/>
    </source>
</evidence>
<dbReference type="Gene3D" id="3.40.50.300">
    <property type="entry name" value="P-loop containing nucleotide triphosphate hydrolases"/>
    <property type="match status" value="1"/>
</dbReference>
<dbReference type="InterPro" id="IPR050835">
    <property type="entry name" value="ABC_transporter_sub-D"/>
</dbReference>
<organism evidence="11 12">
    <name type="scientific">Acrasis kona</name>
    <dbReference type="NCBI Taxonomy" id="1008807"/>
    <lineage>
        <taxon>Eukaryota</taxon>
        <taxon>Discoba</taxon>
        <taxon>Heterolobosea</taxon>
        <taxon>Tetramitia</taxon>
        <taxon>Eutetramitia</taxon>
        <taxon>Acrasidae</taxon>
        <taxon>Acrasis</taxon>
    </lineage>
</organism>
<evidence type="ECO:0000259" key="10">
    <source>
        <dbReference type="PROSITE" id="PS50929"/>
    </source>
</evidence>
<sequence length="685" mass="78367">MSQSKAFWLEEAIRDAVDLFYTRKDLLTKWLTVGTNRIKIIAAVMILVGGYTACKKYLSPKKKRDSEKTPEEKAAISAQKQRTSLDKVFFKKFSMVMNVALPTYLSKEGFIMAALTTFTVLQSLVTNVSNSVQGDLMLHLVDRNPGKYMETLLKLVGVLSCNAIITPLINYGMEMLSLKMRRNLTLDIHKKYYAHMMYYRVQNLDKRINNPDQLITQDVEVLCKQVANLFVDFLAPITDVCLYSYQMYHLIGSGGPLSIVTYLIVAFAFIKAVTPNFTKMSSEVQNLEGKFRGIHARTRINAESIAFYGGDKKERTIIEKYFDDLVKYSDFVINKNFVFGVVNDYFTKYCPHTIILLIGAAPVFFGRLRLLESGQLMGQLRYLVSVASYEFFALGKLIELFRKLLKISGYTNRVHSLFEVMTDLESRISDKKYKGEMKDSDVIRFQDVSIYTPAEVLLAKKLRFTVQRGKNTVITGPNGCGKSSLFRVLGGLWPLHEGVISKPGATDAGLFKDIFYLPQKPYNVIGSLRDQIIYPDRKLMGKTDSDLKKLLEMFKIGYLSSRHVDGFDGRQDWDNLSRGEQQRLAMVRLFYHQPRYAILDECTSTINRDAETDLYKYCKEFGITCITISHRPALDQFHDYRLVFDGEGGWKYEQIDQETNNHEGGKLGRVISAFDLSMEDQDEDE</sequence>
<dbReference type="SUPFAM" id="SSF90123">
    <property type="entry name" value="ABC transporter transmembrane region"/>
    <property type="match status" value="1"/>
</dbReference>
<dbReference type="InterPro" id="IPR027417">
    <property type="entry name" value="P-loop_NTPase"/>
</dbReference>
<evidence type="ECO:0000256" key="5">
    <source>
        <dbReference type="ARBA" id="ARBA00022840"/>
    </source>
</evidence>
<dbReference type="Proteomes" id="UP001431209">
    <property type="component" value="Unassembled WGS sequence"/>
</dbReference>
<dbReference type="GO" id="GO:0140359">
    <property type="term" value="F:ABC-type transporter activity"/>
    <property type="evidence" value="ECO:0007669"/>
    <property type="project" value="InterPro"/>
</dbReference>
<accession>A0AAW2ZIZ0</accession>
<feature type="domain" description="ABC transporter" evidence="9">
    <location>
        <begin position="443"/>
        <end position="672"/>
    </location>
</feature>
<dbReference type="InterPro" id="IPR036640">
    <property type="entry name" value="ABC1_TM_sf"/>
</dbReference>
<name>A0AAW2ZIZ0_9EUKA</name>
<dbReference type="Gene3D" id="1.20.1560.10">
    <property type="entry name" value="ABC transporter type 1, transmembrane domain"/>
    <property type="match status" value="1"/>
</dbReference>
<dbReference type="InterPro" id="IPR011527">
    <property type="entry name" value="ABC1_TM_dom"/>
</dbReference>
<dbReference type="EMBL" id="JAOPGA020001549">
    <property type="protein sequence ID" value="KAL0489343.1"/>
    <property type="molecule type" value="Genomic_DNA"/>
</dbReference>
<dbReference type="PANTHER" id="PTHR11384">
    <property type="entry name" value="ATP-BINDING CASSETTE, SUB-FAMILY D MEMBER"/>
    <property type="match status" value="1"/>
</dbReference>
<dbReference type="CDD" id="cd03223">
    <property type="entry name" value="ABCD_peroxisomal_ALDP"/>
    <property type="match status" value="1"/>
</dbReference>
<evidence type="ECO:0000256" key="1">
    <source>
        <dbReference type="ARBA" id="ARBA00008575"/>
    </source>
</evidence>
<keyword evidence="3 8" id="KW-0812">Transmembrane</keyword>
<dbReference type="InterPro" id="IPR003593">
    <property type="entry name" value="AAA+_ATPase"/>
</dbReference>
<protein>
    <submittedName>
        <fullName evidence="11">Peroxisomal long-chain fatty acid import protein</fullName>
    </submittedName>
</protein>
<evidence type="ECO:0000256" key="7">
    <source>
        <dbReference type="ARBA" id="ARBA00023136"/>
    </source>
</evidence>
<dbReference type="Pfam" id="PF06472">
    <property type="entry name" value="ABC_membrane_2"/>
    <property type="match status" value="1"/>
</dbReference>
<keyword evidence="6 8" id="KW-1133">Transmembrane helix</keyword>